<keyword evidence="4 9" id="KW-0378">Hydrolase</keyword>
<dbReference type="InterPro" id="IPR007856">
    <property type="entry name" value="SapB_1"/>
</dbReference>
<name>A0A2V0PFH4_9CHLO</name>
<dbReference type="Gene3D" id="2.40.70.10">
    <property type="entry name" value="Acid Proteases"/>
    <property type="match status" value="3"/>
</dbReference>
<evidence type="ECO:0000313" key="14">
    <source>
        <dbReference type="Proteomes" id="UP000247498"/>
    </source>
</evidence>
<sequence length="585" mass="59291">MGRTRVAGAAAPAALIVLFLAFAAAATPIQRVSLWREPRGTPSALRGEGKVPLLNYLDAQYFGTIGLGTPPQRFDVIFDTGSANLWVPSVHCSWFNVACRLHARYDAGRSSSYKANGTEFAIQYGTGSLSGYISFDRLTWGGLKVEGQAFAEAISEPGLTFVAAKFDGILGMGFPAIAVDGCVPPFDLLAASGVLPEPVFSFWLNRDPSSREGGELVLGGVDPAHFTGEHTWVPVTRRAYWQFDMDALAVGGAPDAAACDGGCPAIADTGTSLLAGPSEEVAAINEAIGAESAFSLQCKGFVRGYVPAIIKAVKAMPLDQVCDYVGLCPLAATTKTTAARRLLAAALGAASHALRDSGAPPAAAAAAPPAAWAAAAAKLRARYGAAAAGGGAAAAPSAARRVAGSAAAAALGEALRGAVAGGAAAGAGAGAGAGGNGGAAGAGGVGASLTCDFCNTAVEYVKIALRNNQTVEEIEEEVEQLCRLVDFGGPAEVDCARVAGLPPITLSIGGRDFQLAPEQYVLRIDAGKQPQCVSGFLGLDVPAGPLWILGDVFIGTYHTAFDYGGEGRPARVGFADAAPAPAPSP</sequence>
<keyword evidence="10" id="KW-0732">Signal</keyword>
<dbReference type="InterPro" id="IPR011001">
    <property type="entry name" value="Saposin-like"/>
</dbReference>
<feature type="signal peptide" evidence="10">
    <location>
        <begin position="1"/>
        <end position="26"/>
    </location>
</feature>
<dbReference type="PROSITE" id="PS00141">
    <property type="entry name" value="ASP_PROTEASE"/>
    <property type="match status" value="2"/>
</dbReference>
<dbReference type="PANTHER" id="PTHR47966">
    <property type="entry name" value="BETA-SITE APP-CLEAVING ENZYME, ISOFORM A-RELATED"/>
    <property type="match status" value="1"/>
</dbReference>
<dbReference type="AlphaFoldDB" id="A0A2V0PFH4"/>
<dbReference type="EMBL" id="BDRX01000106">
    <property type="protein sequence ID" value="GBF97742.1"/>
    <property type="molecule type" value="Genomic_DNA"/>
</dbReference>
<evidence type="ECO:0000259" key="11">
    <source>
        <dbReference type="PROSITE" id="PS50015"/>
    </source>
</evidence>
<dbReference type="PRINTS" id="PR00792">
    <property type="entry name" value="PEPSIN"/>
</dbReference>
<dbReference type="GO" id="GO:0006508">
    <property type="term" value="P:proteolysis"/>
    <property type="evidence" value="ECO:0007669"/>
    <property type="project" value="UniProtKB-KW"/>
</dbReference>
<dbReference type="InterPro" id="IPR021109">
    <property type="entry name" value="Peptidase_aspartic_dom_sf"/>
</dbReference>
<feature type="domain" description="Peptidase A1" evidence="12">
    <location>
        <begin position="61"/>
        <end position="575"/>
    </location>
</feature>
<dbReference type="FunFam" id="2.40.70.10:FF:000115">
    <property type="entry name" value="Lysosomal aspartic protease"/>
    <property type="match status" value="1"/>
</dbReference>
<evidence type="ECO:0000256" key="8">
    <source>
        <dbReference type="PIRSR" id="PIRSR601461-2"/>
    </source>
</evidence>
<feature type="chain" id="PRO_5015896747" evidence="10">
    <location>
        <begin position="27"/>
        <end position="585"/>
    </location>
</feature>
<keyword evidence="14" id="KW-1185">Reference proteome</keyword>
<evidence type="ECO:0000256" key="2">
    <source>
        <dbReference type="ARBA" id="ARBA00022670"/>
    </source>
</evidence>
<feature type="active site" evidence="7">
    <location>
        <position position="79"/>
    </location>
</feature>
<evidence type="ECO:0000256" key="9">
    <source>
        <dbReference type="RuleBase" id="RU000454"/>
    </source>
</evidence>
<keyword evidence="6" id="KW-0325">Glycoprotein</keyword>
<feature type="active site" evidence="7">
    <location>
        <position position="268"/>
    </location>
</feature>
<dbReference type="InterPro" id="IPR033121">
    <property type="entry name" value="PEPTIDASE_A1"/>
</dbReference>
<dbReference type="PANTHER" id="PTHR47966:SF51">
    <property type="entry name" value="BETA-SITE APP-CLEAVING ENZYME, ISOFORM A-RELATED"/>
    <property type="match status" value="1"/>
</dbReference>
<feature type="disulfide bond" evidence="8">
    <location>
        <begin position="92"/>
        <end position="99"/>
    </location>
</feature>
<organism evidence="13 14">
    <name type="scientific">Raphidocelis subcapitata</name>
    <dbReference type="NCBI Taxonomy" id="307507"/>
    <lineage>
        <taxon>Eukaryota</taxon>
        <taxon>Viridiplantae</taxon>
        <taxon>Chlorophyta</taxon>
        <taxon>core chlorophytes</taxon>
        <taxon>Chlorophyceae</taxon>
        <taxon>CS clade</taxon>
        <taxon>Sphaeropleales</taxon>
        <taxon>Selenastraceae</taxon>
        <taxon>Raphidocelis</taxon>
    </lineage>
</organism>
<evidence type="ECO:0000313" key="13">
    <source>
        <dbReference type="EMBL" id="GBF97742.1"/>
    </source>
</evidence>
<dbReference type="InParanoid" id="A0A2V0PFH4"/>
<reference evidence="13 14" key="1">
    <citation type="journal article" date="2018" name="Sci. Rep.">
        <title>Raphidocelis subcapitata (=Pseudokirchneriella subcapitata) provides an insight into genome evolution and environmental adaptations in the Sphaeropleales.</title>
        <authorList>
            <person name="Suzuki S."/>
            <person name="Yamaguchi H."/>
            <person name="Nakajima N."/>
            <person name="Kawachi M."/>
        </authorList>
    </citation>
    <scope>NUCLEOTIDE SEQUENCE [LARGE SCALE GENOMIC DNA]</scope>
    <source>
        <strain evidence="13 14">NIES-35</strain>
    </source>
</reference>
<dbReference type="SUPFAM" id="SSF50630">
    <property type="entry name" value="Acid proteases"/>
    <property type="match status" value="1"/>
</dbReference>
<dbReference type="Pfam" id="PF05184">
    <property type="entry name" value="SapB_1"/>
    <property type="match status" value="1"/>
</dbReference>
<accession>A0A2V0PFH4</accession>
<dbReference type="PROSITE" id="PS50015">
    <property type="entry name" value="SAP_B"/>
    <property type="match status" value="1"/>
</dbReference>
<dbReference type="InterPro" id="IPR001969">
    <property type="entry name" value="Aspartic_peptidase_AS"/>
</dbReference>
<dbReference type="Gene3D" id="1.10.225.10">
    <property type="entry name" value="Saposin-like"/>
    <property type="match status" value="1"/>
</dbReference>
<evidence type="ECO:0000256" key="3">
    <source>
        <dbReference type="ARBA" id="ARBA00022750"/>
    </source>
</evidence>
<keyword evidence="2 9" id="KW-0645">Protease</keyword>
<dbReference type="OrthoDB" id="771136at2759"/>
<proteinExistence type="inferred from homology"/>
<keyword evidence="5 8" id="KW-1015">Disulfide bond</keyword>
<evidence type="ECO:0000256" key="10">
    <source>
        <dbReference type="SAM" id="SignalP"/>
    </source>
</evidence>
<keyword evidence="3 9" id="KW-0064">Aspartyl protease</keyword>
<feature type="domain" description="Saposin B-type" evidence="11">
    <location>
        <begin position="447"/>
        <end position="488"/>
    </location>
</feature>
<dbReference type="Pfam" id="PF00026">
    <property type="entry name" value="Asp"/>
    <property type="match status" value="2"/>
</dbReference>
<evidence type="ECO:0000256" key="4">
    <source>
        <dbReference type="ARBA" id="ARBA00022801"/>
    </source>
</evidence>
<protein>
    <submittedName>
        <fullName evidence="13">Lysosomal aspartic protease</fullName>
    </submittedName>
</protein>
<dbReference type="SUPFAM" id="SSF47862">
    <property type="entry name" value="Saposin"/>
    <property type="match status" value="1"/>
</dbReference>
<dbReference type="FunCoup" id="A0A2V0PFH4">
    <property type="interactions" value="1321"/>
</dbReference>
<gene>
    <name evidence="13" type="ORF">Rsub_10906</name>
</gene>
<dbReference type="GO" id="GO:0004190">
    <property type="term" value="F:aspartic-type endopeptidase activity"/>
    <property type="evidence" value="ECO:0007669"/>
    <property type="project" value="UniProtKB-KW"/>
</dbReference>
<dbReference type="InterPro" id="IPR008139">
    <property type="entry name" value="SaposinB_dom"/>
</dbReference>
<evidence type="ECO:0000256" key="6">
    <source>
        <dbReference type="ARBA" id="ARBA00023180"/>
    </source>
</evidence>
<evidence type="ECO:0000256" key="5">
    <source>
        <dbReference type="ARBA" id="ARBA00023157"/>
    </source>
</evidence>
<dbReference type="Proteomes" id="UP000247498">
    <property type="component" value="Unassembled WGS sequence"/>
</dbReference>
<dbReference type="STRING" id="307507.A0A2V0PFH4"/>
<dbReference type="GO" id="GO:0006629">
    <property type="term" value="P:lipid metabolic process"/>
    <property type="evidence" value="ECO:0007669"/>
    <property type="project" value="InterPro"/>
</dbReference>
<comment type="similarity">
    <text evidence="1 9">Belongs to the peptidase A1 family.</text>
</comment>
<evidence type="ECO:0000256" key="1">
    <source>
        <dbReference type="ARBA" id="ARBA00007447"/>
    </source>
</evidence>
<dbReference type="PROSITE" id="PS51767">
    <property type="entry name" value="PEPTIDASE_A1"/>
    <property type="match status" value="1"/>
</dbReference>
<comment type="caution">
    <text evidence="13">The sequence shown here is derived from an EMBL/GenBank/DDBJ whole genome shotgun (WGS) entry which is preliminary data.</text>
</comment>
<dbReference type="InterPro" id="IPR001461">
    <property type="entry name" value="Aspartic_peptidase_A1"/>
</dbReference>
<evidence type="ECO:0000256" key="7">
    <source>
        <dbReference type="PIRSR" id="PIRSR601461-1"/>
    </source>
</evidence>
<evidence type="ECO:0000259" key="12">
    <source>
        <dbReference type="PROSITE" id="PS51767"/>
    </source>
</evidence>